<evidence type="ECO:0000313" key="2">
    <source>
        <dbReference type="EMBL" id="JAD93036.1"/>
    </source>
</evidence>
<feature type="region of interest" description="Disordered" evidence="1">
    <location>
        <begin position="46"/>
        <end position="74"/>
    </location>
</feature>
<reference evidence="2" key="1">
    <citation type="submission" date="2014-09" db="EMBL/GenBank/DDBJ databases">
        <authorList>
            <person name="Magalhaes I.L.F."/>
            <person name="Oliveira U."/>
            <person name="Santos F.R."/>
            <person name="Vidigal T.H.D.A."/>
            <person name="Brescovit A.D."/>
            <person name="Santos A.J."/>
        </authorList>
    </citation>
    <scope>NUCLEOTIDE SEQUENCE</scope>
    <source>
        <tissue evidence="2">Shoot tissue taken approximately 20 cm above the soil surface</tissue>
    </source>
</reference>
<sequence length="74" mass="8571">MDLLKEHCYLNELLMNQHTKSNKEIRARKGLTNNLQRPALRRLWGAQGARGAEETRPLPPLRPCGSRLLRTKPR</sequence>
<dbReference type="EMBL" id="GBRH01204859">
    <property type="protein sequence ID" value="JAD93036.1"/>
    <property type="molecule type" value="Transcribed_RNA"/>
</dbReference>
<accession>A0A0A9DZ29</accession>
<organism evidence="2">
    <name type="scientific">Arundo donax</name>
    <name type="common">Giant reed</name>
    <name type="synonym">Donax arundinaceus</name>
    <dbReference type="NCBI Taxonomy" id="35708"/>
    <lineage>
        <taxon>Eukaryota</taxon>
        <taxon>Viridiplantae</taxon>
        <taxon>Streptophyta</taxon>
        <taxon>Embryophyta</taxon>
        <taxon>Tracheophyta</taxon>
        <taxon>Spermatophyta</taxon>
        <taxon>Magnoliopsida</taxon>
        <taxon>Liliopsida</taxon>
        <taxon>Poales</taxon>
        <taxon>Poaceae</taxon>
        <taxon>PACMAD clade</taxon>
        <taxon>Arundinoideae</taxon>
        <taxon>Arundineae</taxon>
        <taxon>Arundo</taxon>
    </lineage>
</organism>
<proteinExistence type="predicted"/>
<dbReference type="AlphaFoldDB" id="A0A0A9DZ29"/>
<name>A0A0A9DZ29_ARUDO</name>
<protein>
    <submittedName>
        <fullName evidence="2">Uncharacterized protein</fullName>
    </submittedName>
</protein>
<evidence type="ECO:0000256" key="1">
    <source>
        <dbReference type="SAM" id="MobiDB-lite"/>
    </source>
</evidence>
<reference evidence="2" key="2">
    <citation type="journal article" date="2015" name="Data Brief">
        <title>Shoot transcriptome of the giant reed, Arundo donax.</title>
        <authorList>
            <person name="Barrero R.A."/>
            <person name="Guerrero F.D."/>
            <person name="Moolhuijzen P."/>
            <person name="Goolsby J.A."/>
            <person name="Tidwell J."/>
            <person name="Bellgard S.E."/>
            <person name="Bellgard M.I."/>
        </authorList>
    </citation>
    <scope>NUCLEOTIDE SEQUENCE</scope>
    <source>
        <tissue evidence="2">Shoot tissue taken approximately 20 cm above the soil surface</tissue>
    </source>
</reference>